<name>A0A3E1P3D9_9BACT</name>
<dbReference type="Proteomes" id="UP000261174">
    <property type="component" value="Unassembled WGS sequence"/>
</dbReference>
<dbReference type="AlphaFoldDB" id="A0A3E1P3D9"/>
<keyword evidence="3" id="KW-1185">Reference proteome</keyword>
<feature type="transmembrane region" description="Helical" evidence="1">
    <location>
        <begin position="175"/>
        <end position="200"/>
    </location>
</feature>
<feature type="transmembrane region" description="Helical" evidence="1">
    <location>
        <begin position="145"/>
        <end position="163"/>
    </location>
</feature>
<proteinExistence type="predicted"/>
<evidence type="ECO:0000313" key="3">
    <source>
        <dbReference type="Proteomes" id="UP000261174"/>
    </source>
</evidence>
<feature type="transmembrane region" description="Helical" evidence="1">
    <location>
        <begin position="417"/>
        <end position="437"/>
    </location>
</feature>
<dbReference type="OrthoDB" id="635898at2"/>
<evidence type="ECO:0000256" key="1">
    <source>
        <dbReference type="SAM" id="Phobius"/>
    </source>
</evidence>
<dbReference type="RefSeq" id="WP_116854281.1">
    <property type="nucleotide sequence ID" value="NZ_QTJV01000004.1"/>
</dbReference>
<accession>A0A3E1P3D9</accession>
<feature type="transmembrane region" description="Helical" evidence="1">
    <location>
        <begin position="119"/>
        <end position="139"/>
    </location>
</feature>
<protein>
    <recommendedName>
        <fullName evidence="4">Glycosyltransferase RgtA/B/C/D-like domain-containing protein</fullName>
    </recommendedName>
</protein>
<feature type="transmembrane region" description="Helical" evidence="1">
    <location>
        <begin position="24"/>
        <end position="41"/>
    </location>
</feature>
<evidence type="ECO:0000313" key="2">
    <source>
        <dbReference type="EMBL" id="RFM34699.1"/>
    </source>
</evidence>
<organism evidence="2 3">
    <name type="scientific">Chitinophaga silvisoli</name>
    <dbReference type="NCBI Taxonomy" id="2291814"/>
    <lineage>
        <taxon>Bacteria</taxon>
        <taxon>Pseudomonadati</taxon>
        <taxon>Bacteroidota</taxon>
        <taxon>Chitinophagia</taxon>
        <taxon>Chitinophagales</taxon>
        <taxon>Chitinophagaceae</taxon>
        <taxon>Chitinophaga</taxon>
    </lineage>
</organism>
<keyword evidence="1" id="KW-1133">Transmembrane helix</keyword>
<dbReference type="EMBL" id="QTJV01000004">
    <property type="protein sequence ID" value="RFM34699.1"/>
    <property type="molecule type" value="Genomic_DNA"/>
</dbReference>
<gene>
    <name evidence="2" type="ORF">DXN04_15660</name>
</gene>
<feature type="transmembrane region" description="Helical" evidence="1">
    <location>
        <begin position="89"/>
        <end position="107"/>
    </location>
</feature>
<comment type="caution">
    <text evidence="2">The sequence shown here is derived from an EMBL/GenBank/DDBJ whole genome shotgun (WGS) entry which is preliminary data.</text>
</comment>
<keyword evidence="1" id="KW-0472">Membrane</keyword>
<feature type="transmembrane region" description="Helical" evidence="1">
    <location>
        <begin position="339"/>
        <end position="357"/>
    </location>
</feature>
<sequence length="506" mass="59752">MSRSRSKKPEHKTHYNTIYTRENLIYLISAFILTILLWWNFKKNYPHPNVIFDSYYYLNATASNAVVNAWPIGYSWFVRLIGTISHSPTFFVTIQYFLLNCSLLIYFFTLKYLFNPPKWVSIVFFAFLIFNPILLYTSNLILSDTLFTTLSILWITNIIWLFISPKYWFLITHSLLILTVFTVRYNALYYPILSTIAFLFLKRELFYKLTGIVLQYTLLIAFILFTIQKNESTFKVKQFSAFGGWKLANDALYMYKHIYRNNEYAVPQRLKPLDVHVRSYFKREKDTIDLFTPDPTSGSYYMYIHPSPLLTYRDSVSGKVGSPLDLDTFSKMAPLYQDYGFWLIIKNPIAFFQYFIWPNIQRYFISPPEVYTDNENPFTIRTDSLGMAARKWFNLKTISSKQSTIDLRYTIFMNYPILNIIIHFMFTLTFISLAATTGLKNMSSRHRKVIIIIGLLWIFDFGFNILAAAVVLRYQIFISIIEFSFAIIFLEKITQNNLQPNIHEDV</sequence>
<reference evidence="2 3" key="1">
    <citation type="submission" date="2018-08" db="EMBL/GenBank/DDBJ databases">
        <title>Chitinophaga sp. K20C18050901, a novel bacterium isolated from forest soil.</title>
        <authorList>
            <person name="Wang C."/>
        </authorList>
    </citation>
    <scope>NUCLEOTIDE SEQUENCE [LARGE SCALE GENOMIC DNA]</scope>
    <source>
        <strain evidence="2 3">K20C18050901</strain>
    </source>
</reference>
<feature type="transmembrane region" description="Helical" evidence="1">
    <location>
        <begin position="449"/>
        <end position="466"/>
    </location>
</feature>
<evidence type="ECO:0008006" key="4">
    <source>
        <dbReference type="Google" id="ProtNLM"/>
    </source>
</evidence>
<feature type="transmembrane region" description="Helical" evidence="1">
    <location>
        <begin position="206"/>
        <end position="227"/>
    </location>
</feature>
<keyword evidence="1" id="KW-0812">Transmembrane</keyword>